<reference evidence="2 3" key="1">
    <citation type="journal article" date="2010" name="Stand. Genomic Sci.">
        <title>Complete genome sequence of Cellulophaga algicola type strain (IC166).</title>
        <authorList>
            <person name="Abt B."/>
            <person name="Lu M."/>
            <person name="Misra M."/>
            <person name="Han C."/>
            <person name="Nolan M."/>
            <person name="Lucas S."/>
            <person name="Hammon N."/>
            <person name="Deshpande S."/>
            <person name="Cheng J.F."/>
            <person name="Tapia R."/>
            <person name="Goodwin L."/>
            <person name="Pitluck S."/>
            <person name="Liolios K."/>
            <person name="Pagani I."/>
            <person name="Ivanova N."/>
            <person name="Mavromatis K."/>
            <person name="Ovchinikova G."/>
            <person name="Pati A."/>
            <person name="Chen A."/>
            <person name="Palaniappan K."/>
            <person name="Land M."/>
            <person name="Hauser L."/>
            <person name="Chang Y.J."/>
            <person name="Jeffries C.D."/>
            <person name="Detter J.C."/>
            <person name="Brambilla E."/>
            <person name="Rohde M."/>
            <person name="Tindall B.J."/>
            <person name="Goker M."/>
            <person name="Woyke T."/>
            <person name="Bristow J."/>
            <person name="Eisen J.A."/>
            <person name="Markowitz V."/>
            <person name="Hugenholtz P."/>
            <person name="Kyrpides N.C."/>
            <person name="Klenk H.P."/>
            <person name="Lapidus A."/>
        </authorList>
    </citation>
    <scope>NUCLEOTIDE SEQUENCE [LARGE SCALE GENOMIC DNA]</scope>
    <source>
        <strain evidence="3">DSM 14237 / IC166 / ACAM 630</strain>
    </source>
</reference>
<name>E6X9Z4_CELAD</name>
<protein>
    <submittedName>
        <fullName evidence="2">Uncharacterized protein</fullName>
    </submittedName>
</protein>
<keyword evidence="1" id="KW-0732">Signal</keyword>
<evidence type="ECO:0000313" key="2">
    <source>
        <dbReference type="EMBL" id="ADV50955.1"/>
    </source>
</evidence>
<feature type="signal peptide" evidence="1">
    <location>
        <begin position="1"/>
        <end position="21"/>
    </location>
</feature>
<accession>E6X9Z4</accession>
<proteinExistence type="predicted"/>
<dbReference type="KEGG" id="cao:Celal_3700"/>
<sequence length="305" mass="35966">MTLKTILSLCSILLLALVANGQDKVNYEQVDTEITDHYKDYKYSNKKRPGYYLQINNQNCYYDIRVNDLPASNYFREHPAYSVKTPLNLMILKSGEQKNSVKVFPFIGEELSEKAGLQLQLVRYSDMTDPDHGFGRFTVLWEWEMPKVGDQKLPLFAVETEFDAKVPYTLETLDLYAQDLSELREEDVLKEVIEHFTIKRQTIINKTQDRDHLERHLKRALVQLYKGKKLSDKTIDGMINIKDGMEPQPLEDFEIKYYYNNKVVTLVRRSDQRPAIWFKNPNTGAMSRQPYYIFKHKETGTWHMW</sequence>
<dbReference type="RefSeq" id="WP_013552405.1">
    <property type="nucleotide sequence ID" value="NC_014934.1"/>
</dbReference>
<feature type="chain" id="PRO_5003212911" evidence="1">
    <location>
        <begin position="22"/>
        <end position="305"/>
    </location>
</feature>
<evidence type="ECO:0000256" key="1">
    <source>
        <dbReference type="SAM" id="SignalP"/>
    </source>
</evidence>
<dbReference type="HOGENOM" id="CLU_071048_2_0_10"/>
<evidence type="ECO:0000313" key="3">
    <source>
        <dbReference type="Proteomes" id="UP000008634"/>
    </source>
</evidence>
<dbReference type="OrthoDB" id="1149023at2"/>
<keyword evidence="3" id="KW-1185">Reference proteome</keyword>
<organism evidence="2 3">
    <name type="scientific">Cellulophaga algicola (strain DSM 14237 / IC166 / ACAM 630)</name>
    <dbReference type="NCBI Taxonomy" id="688270"/>
    <lineage>
        <taxon>Bacteria</taxon>
        <taxon>Pseudomonadati</taxon>
        <taxon>Bacteroidota</taxon>
        <taxon>Flavobacteriia</taxon>
        <taxon>Flavobacteriales</taxon>
        <taxon>Flavobacteriaceae</taxon>
        <taxon>Cellulophaga</taxon>
    </lineage>
</organism>
<dbReference type="Proteomes" id="UP000008634">
    <property type="component" value="Chromosome"/>
</dbReference>
<dbReference type="EMBL" id="CP002453">
    <property type="protein sequence ID" value="ADV50955.1"/>
    <property type="molecule type" value="Genomic_DNA"/>
</dbReference>
<dbReference type="AlphaFoldDB" id="E6X9Z4"/>
<gene>
    <name evidence="2" type="ordered locus">Celal_3700</name>
</gene>
<dbReference type="eggNOG" id="ENOG5030GKY">
    <property type="taxonomic scope" value="Bacteria"/>
</dbReference>
<dbReference type="STRING" id="688270.Celal_3700"/>